<dbReference type="RefSeq" id="WP_170882754.1">
    <property type="nucleotide sequence ID" value="NZ_JABEYA020000005.1"/>
</dbReference>
<comment type="caution">
    <text evidence="6">The sequence shown here is derived from an EMBL/GenBank/DDBJ whole genome shotgun (WGS) entry which is preliminary data.</text>
</comment>
<proteinExistence type="predicted"/>
<keyword evidence="7" id="KW-1185">Reference proteome</keyword>
<organism evidence="6 7">
    <name type="scientific">Vibrio ostreicida</name>
    <dbReference type="NCBI Taxonomy" id="526588"/>
    <lineage>
        <taxon>Bacteria</taxon>
        <taxon>Pseudomonadati</taxon>
        <taxon>Pseudomonadota</taxon>
        <taxon>Gammaproteobacteria</taxon>
        <taxon>Vibrionales</taxon>
        <taxon>Vibrionaceae</taxon>
        <taxon>Vibrio</taxon>
    </lineage>
</organism>
<dbReference type="Pfam" id="PF00691">
    <property type="entry name" value="OmpA"/>
    <property type="match status" value="1"/>
</dbReference>
<dbReference type="PROSITE" id="PS51257">
    <property type="entry name" value="PROKAR_LIPOPROTEIN"/>
    <property type="match status" value="1"/>
</dbReference>
<keyword evidence="3" id="KW-0998">Cell outer membrane</keyword>
<evidence type="ECO:0000256" key="2">
    <source>
        <dbReference type="ARBA" id="ARBA00023136"/>
    </source>
</evidence>
<dbReference type="SUPFAM" id="SSF103088">
    <property type="entry name" value="OmpA-like"/>
    <property type="match status" value="1"/>
</dbReference>
<feature type="domain" description="OmpA-like" evidence="5">
    <location>
        <begin position="87"/>
        <end position="204"/>
    </location>
</feature>
<evidence type="ECO:0000313" key="6">
    <source>
        <dbReference type="EMBL" id="MDN3611567.1"/>
    </source>
</evidence>
<evidence type="ECO:0000256" key="4">
    <source>
        <dbReference type="PROSITE-ProRule" id="PRU00473"/>
    </source>
</evidence>
<dbReference type="InterPro" id="IPR006665">
    <property type="entry name" value="OmpA-like"/>
</dbReference>
<evidence type="ECO:0000259" key="5">
    <source>
        <dbReference type="PROSITE" id="PS51123"/>
    </source>
</evidence>
<name>A0ABT8BWK8_9VIBR</name>
<dbReference type="Gene3D" id="3.30.1330.60">
    <property type="entry name" value="OmpA-like domain"/>
    <property type="match status" value="1"/>
</dbReference>
<evidence type="ECO:0000313" key="7">
    <source>
        <dbReference type="Proteomes" id="UP001238540"/>
    </source>
</evidence>
<comment type="subcellular location">
    <subcellularLocation>
        <location evidence="1">Cell outer membrane</location>
    </subcellularLocation>
</comment>
<gene>
    <name evidence="6" type="ORF">QWZ16_18370</name>
</gene>
<accession>A0ABT8BWK8</accession>
<dbReference type="Proteomes" id="UP001238540">
    <property type="component" value="Unassembled WGS sequence"/>
</dbReference>
<reference evidence="7" key="1">
    <citation type="journal article" date="2019" name="Int. J. Syst. Evol. Microbiol.">
        <title>The Global Catalogue of Microorganisms (GCM) 10K type strain sequencing project: providing services to taxonomists for standard genome sequencing and annotation.</title>
        <authorList>
            <consortium name="The Broad Institute Genomics Platform"/>
            <consortium name="The Broad Institute Genome Sequencing Center for Infectious Disease"/>
            <person name="Wu L."/>
            <person name="Ma J."/>
        </authorList>
    </citation>
    <scope>NUCLEOTIDE SEQUENCE [LARGE SCALE GENOMIC DNA]</scope>
    <source>
        <strain evidence="7">CECT 7398</strain>
    </source>
</reference>
<evidence type="ECO:0000256" key="1">
    <source>
        <dbReference type="ARBA" id="ARBA00004442"/>
    </source>
</evidence>
<dbReference type="InterPro" id="IPR050330">
    <property type="entry name" value="Bact_OuterMem_StrucFunc"/>
</dbReference>
<dbReference type="CDD" id="cd07185">
    <property type="entry name" value="OmpA_C-like"/>
    <property type="match status" value="1"/>
</dbReference>
<dbReference type="PANTHER" id="PTHR30329:SF21">
    <property type="entry name" value="LIPOPROTEIN YIAD-RELATED"/>
    <property type="match status" value="1"/>
</dbReference>
<protein>
    <submittedName>
        <fullName evidence="6">OmpA family protein</fullName>
    </submittedName>
</protein>
<evidence type="ECO:0000256" key="3">
    <source>
        <dbReference type="ARBA" id="ARBA00023237"/>
    </source>
</evidence>
<dbReference type="InterPro" id="IPR036737">
    <property type="entry name" value="OmpA-like_sf"/>
</dbReference>
<sequence length="205" mass="22725">MKYLALPILLLLTGCGNLVKEVRYLSDDMLETAPKTDYEVRYPQWRDAPKFATSDVEGPLGQARTTSYGDLQSFLTKNGVDYEVLPGNHIMVKLTDTIKFTTGSSRVQPNSAYWLDMMGRYLSTQPAIDVVIDGHADNTGATMFNDGLSMRRAAAVKQQLVRNNVAMNAIYTRGYGESVPACNNNTRAGKACNRRVEVLFIVSNN</sequence>
<dbReference type="PRINTS" id="PR01021">
    <property type="entry name" value="OMPADOMAIN"/>
</dbReference>
<dbReference type="PROSITE" id="PS51123">
    <property type="entry name" value="OMPA_2"/>
    <property type="match status" value="1"/>
</dbReference>
<dbReference type="InterPro" id="IPR006664">
    <property type="entry name" value="OMP_bac"/>
</dbReference>
<dbReference type="PANTHER" id="PTHR30329">
    <property type="entry name" value="STATOR ELEMENT OF FLAGELLAR MOTOR COMPLEX"/>
    <property type="match status" value="1"/>
</dbReference>
<dbReference type="EMBL" id="JAUFQC010000027">
    <property type="protein sequence ID" value="MDN3611567.1"/>
    <property type="molecule type" value="Genomic_DNA"/>
</dbReference>
<keyword evidence="2 4" id="KW-0472">Membrane</keyword>